<evidence type="ECO:0000256" key="8">
    <source>
        <dbReference type="ARBA" id="ARBA00023136"/>
    </source>
</evidence>
<dbReference type="PANTHER" id="PTHR30071:SF1">
    <property type="entry name" value="CYTOCHROME B_B6 PROTEIN-RELATED"/>
    <property type="match status" value="1"/>
</dbReference>
<keyword evidence="12" id="KW-1185">Reference proteome</keyword>
<evidence type="ECO:0000256" key="1">
    <source>
        <dbReference type="ARBA" id="ARBA00002442"/>
    </source>
</evidence>
<keyword evidence="5 9" id="KW-0812">Transmembrane</keyword>
<dbReference type="PANTHER" id="PTHR30071">
    <property type="entry name" value="HEME EXPORTER PROTEIN C"/>
    <property type="match status" value="1"/>
</dbReference>
<proteinExistence type="inferred from homology"/>
<keyword evidence="9" id="KW-0997">Cell inner membrane</keyword>
<dbReference type="AlphaFoldDB" id="A0A4Q7Z5N4"/>
<keyword evidence="6 9" id="KW-0201">Cytochrome c-type biogenesis</keyword>
<dbReference type="RefSeq" id="WP_130412862.1">
    <property type="nucleotide sequence ID" value="NZ_SHKX01000012.1"/>
</dbReference>
<evidence type="ECO:0000313" key="11">
    <source>
        <dbReference type="EMBL" id="RZU44969.1"/>
    </source>
</evidence>
<dbReference type="GO" id="GO:0017004">
    <property type="term" value="P:cytochrome complex assembly"/>
    <property type="evidence" value="ECO:0007669"/>
    <property type="project" value="UniProtKB-KW"/>
</dbReference>
<evidence type="ECO:0000313" key="12">
    <source>
        <dbReference type="Proteomes" id="UP000292423"/>
    </source>
</evidence>
<accession>A0A4Q7Z5N4</accession>
<feature type="domain" description="Cytochrome c assembly protein" evidence="10">
    <location>
        <begin position="20"/>
        <end position="190"/>
    </location>
</feature>
<comment type="caution">
    <text evidence="11">The sequence shown here is derived from an EMBL/GenBank/DDBJ whole genome shotgun (WGS) entry which is preliminary data.</text>
</comment>
<keyword evidence="8 9" id="KW-0472">Membrane</keyword>
<organism evidence="11 12">
    <name type="scientific">Fluviicoccus keumensis</name>
    <dbReference type="NCBI Taxonomy" id="1435465"/>
    <lineage>
        <taxon>Bacteria</taxon>
        <taxon>Pseudomonadati</taxon>
        <taxon>Pseudomonadota</taxon>
        <taxon>Gammaproteobacteria</taxon>
        <taxon>Moraxellales</taxon>
        <taxon>Moraxellaceae</taxon>
        <taxon>Fluviicoccus</taxon>
    </lineage>
</organism>
<gene>
    <name evidence="9" type="primary">ccmC</name>
    <name evidence="11" type="ORF">EV700_1773</name>
</gene>
<keyword evidence="9" id="KW-0813">Transport</keyword>
<dbReference type="GO" id="GO:0005886">
    <property type="term" value="C:plasma membrane"/>
    <property type="evidence" value="ECO:0007669"/>
    <property type="project" value="UniProtKB-SubCell"/>
</dbReference>
<evidence type="ECO:0000256" key="9">
    <source>
        <dbReference type="RuleBase" id="RU364092"/>
    </source>
</evidence>
<feature type="transmembrane region" description="Helical" evidence="9">
    <location>
        <begin position="62"/>
        <end position="90"/>
    </location>
</feature>
<feature type="transmembrane region" description="Helical" evidence="9">
    <location>
        <begin position="207"/>
        <end position="228"/>
    </location>
</feature>
<comment type="function">
    <text evidence="1 9">Required for the export of heme to the periplasm for the biogenesis of c-type cytochromes.</text>
</comment>
<evidence type="ECO:0000256" key="6">
    <source>
        <dbReference type="ARBA" id="ARBA00022748"/>
    </source>
</evidence>
<dbReference type="InterPro" id="IPR002541">
    <property type="entry name" value="Cyt_c_assembly"/>
</dbReference>
<evidence type="ECO:0000256" key="7">
    <source>
        <dbReference type="ARBA" id="ARBA00022989"/>
    </source>
</evidence>
<comment type="similarity">
    <text evidence="3 9">Belongs to the CcmC/CycZ/HelC family.</text>
</comment>
<dbReference type="GO" id="GO:0020037">
    <property type="term" value="F:heme binding"/>
    <property type="evidence" value="ECO:0007669"/>
    <property type="project" value="InterPro"/>
</dbReference>
<evidence type="ECO:0000256" key="3">
    <source>
        <dbReference type="ARBA" id="ARBA00005840"/>
    </source>
</evidence>
<protein>
    <recommendedName>
        <fullName evidence="4 9">Heme exporter protein C</fullName>
    </recommendedName>
    <alternativeName>
        <fullName evidence="9">Cytochrome c-type biogenesis protein</fullName>
    </alternativeName>
</protein>
<evidence type="ECO:0000259" key="10">
    <source>
        <dbReference type="Pfam" id="PF01578"/>
    </source>
</evidence>
<dbReference type="OrthoDB" id="9778550at2"/>
<feature type="transmembrane region" description="Helical" evidence="9">
    <location>
        <begin position="27"/>
        <end position="50"/>
    </location>
</feature>
<evidence type="ECO:0000256" key="4">
    <source>
        <dbReference type="ARBA" id="ARBA00016463"/>
    </source>
</evidence>
<evidence type="ECO:0000256" key="5">
    <source>
        <dbReference type="ARBA" id="ARBA00022692"/>
    </source>
</evidence>
<reference evidence="11 12" key="1">
    <citation type="submission" date="2019-02" db="EMBL/GenBank/DDBJ databases">
        <title>Genomic Encyclopedia of Type Strains, Phase IV (KMG-IV): sequencing the most valuable type-strain genomes for metagenomic binning, comparative biology and taxonomic classification.</title>
        <authorList>
            <person name="Goeker M."/>
        </authorList>
    </citation>
    <scope>NUCLEOTIDE SEQUENCE [LARGE SCALE GENOMIC DNA]</scope>
    <source>
        <strain evidence="11 12">DSM 105135</strain>
    </source>
</reference>
<evidence type="ECO:0000256" key="2">
    <source>
        <dbReference type="ARBA" id="ARBA00004141"/>
    </source>
</evidence>
<keyword evidence="7 9" id="KW-1133">Transmembrane helix</keyword>
<feature type="transmembrane region" description="Helical" evidence="9">
    <location>
        <begin position="133"/>
        <end position="152"/>
    </location>
</feature>
<dbReference type="InterPro" id="IPR045062">
    <property type="entry name" value="Cyt_c_biogenesis_CcsA/CcmC"/>
</dbReference>
<dbReference type="Pfam" id="PF01578">
    <property type="entry name" value="Cytochrom_C_asm"/>
    <property type="match status" value="1"/>
</dbReference>
<feature type="transmembrane region" description="Helical" evidence="9">
    <location>
        <begin position="164"/>
        <end position="183"/>
    </location>
</feature>
<sequence>MNWLNRAWQTFLQTVSPKHFYFISGKFIPWLAVIAGLLIGIGTVWGLAFAPPDYYQGNSYRIIFIHVPAASIAMSGYLGLAVCGVISLVWKVKTAEMVARAIALLGAWFCFLALVTGAVWGKPTWGTYWVWDARLTSMLILWFLYVGVVALYGAYESSATGAKAAAILSVVGVINLPIIKYSVEWWNTLHQGATFTLTSKPKMPPEMWMPLLVMILGFYALFALLVVLKSRNVILQRERRSQWVREIVRAEGERHGI</sequence>
<dbReference type="InterPro" id="IPR003557">
    <property type="entry name" value="Cyt_c_biogenesis_CcmC"/>
</dbReference>
<name>A0A4Q7Z5N4_9GAMM</name>
<comment type="subcellular location">
    <subcellularLocation>
        <location evidence="9">Cell inner membrane</location>
    </subcellularLocation>
    <subcellularLocation>
        <location evidence="2">Membrane</location>
        <topology evidence="2">Multi-pass membrane protein</topology>
    </subcellularLocation>
</comment>
<dbReference type="Proteomes" id="UP000292423">
    <property type="component" value="Unassembled WGS sequence"/>
</dbReference>
<dbReference type="GO" id="GO:0015232">
    <property type="term" value="F:heme transmembrane transporter activity"/>
    <property type="evidence" value="ECO:0007669"/>
    <property type="project" value="InterPro"/>
</dbReference>
<dbReference type="NCBIfam" id="TIGR01191">
    <property type="entry name" value="ccmC"/>
    <property type="match status" value="1"/>
</dbReference>
<dbReference type="EMBL" id="SHKX01000012">
    <property type="protein sequence ID" value="RZU44969.1"/>
    <property type="molecule type" value="Genomic_DNA"/>
</dbReference>
<keyword evidence="9" id="KW-1003">Cell membrane</keyword>
<dbReference type="PRINTS" id="PR01386">
    <property type="entry name" value="CCMCBIOGNSIS"/>
</dbReference>
<feature type="transmembrane region" description="Helical" evidence="9">
    <location>
        <begin position="102"/>
        <end position="121"/>
    </location>
</feature>